<name>A0AAE0H534_9CHLO</name>
<organism evidence="2 3">
    <name type="scientific">Cymbomonas tetramitiformis</name>
    <dbReference type="NCBI Taxonomy" id="36881"/>
    <lineage>
        <taxon>Eukaryota</taxon>
        <taxon>Viridiplantae</taxon>
        <taxon>Chlorophyta</taxon>
        <taxon>Pyramimonadophyceae</taxon>
        <taxon>Pyramimonadales</taxon>
        <taxon>Pyramimonadaceae</taxon>
        <taxon>Cymbomonas</taxon>
    </lineage>
</organism>
<feature type="compositionally biased region" description="Basic and acidic residues" evidence="1">
    <location>
        <begin position="192"/>
        <end position="211"/>
    </location>
</feature>
<reference evidence="2 3" key="1">
    <citation type="journal article" date="2015" name="Genome Biol. Evol.">
        <title>Comparative Genomics of a Bacterivorous Green Alga Reveals Evolutionary Causalities and Consequences of Phago-Mixotrophic Mode of Nutrition.</title>
        <authorList>
            <person name="Burns J.A."/>
            <person name="Paasch A."/>
            <person name="Narechania A."/>
            <person name="Kim E."/>
        </authorList>
    </citation>
    <scope>NUCLEOTIDE SEQUENCE [LARGE SCALE GENOMIC DNA]</scope>
    <source>
        <strain evidence="2 3">PLY_AMNH</strain>
    </source>
</reference>
<evidence type="ECO:0000313" key="3">
    <source>
        <dbReference type="Proteomes" id="UP001190700"/>
    </source>
</evidence>
<keyword evidence="3" id="KW-1185">Reference proteome</keyword>
<evidence type="ECO:0000256" key="1">
    <source>
        <dbReference type="SAM" id="MobiDB-lite"/>
    </source>
</evidence>
<dbReference type="Proteomes" id="UP001190700">
    <property type="component" value="Unassembled WGS sequence"/>
</dbReference>
<protein>
    <submittedName>
        <fullName evidence="2">Uncharacterized protein</fullName>
    </submittedName>
</protein>
<feature type="compositionally biased region" description="Low complexity" evidence="1">
    <location>
        <begin position="213"/>
        <end position="228"/>
    </location>
</feature>
<proteinExistence type="predicted"/>
<evidence type="ECO:0000313" key="2">
    <source>
        <dbReference type="EMBL" id="KAK3290068.1"/>
    </source>
</evidence>
<dbReference type="EMBL" id="LGRX02000005">
    <property type="protein sequence ID" value="KAK3290068.1"/>
    <property type="molecule type" value="Genomic_DNA"/>
</dbReference>
<accession>A0AAE0H534</accession>
<sequence>MDDGALHREIVLIDRLKTELNFKKITRAALGAFWLLYETDCTIYFPRSNIVDKIAIPECERLARVYTLEGIDRDNESLAPSEVAETLRVKMRPLSDRDGRARTECVDGALLLTDVYISEELHERVFRPNMEDLHLVELDLGDIRDLDREHLPSPWNAVAEERDAEVPLFELDEDDLATPASAVANVGESSDLETRAPSEPSNLRRDGDIVIEHSPSASSHFSHLSADAEAVAHSETASARPRKRRRRADANPDASPAMSCVAYVKKKYGIVMDEEAENTPEKTASAKSKYMSSRWIECGGHLDMIICRSCGRGQGCNLKALNHISFNSPAAVDRDDKKRAEHVMNMHDKYYLDPRQKPTRKAWTPRQDPYLSVYAKIRAAP</sequence>
<comment type="caution">
    <text evidence="2">The sequence shown here is derived from an EMBL/GenBank/DDBJ whole genome shotgun (WGS) entry which is preliminary data.</text>
</comment>
<dbReference type="AlphaFoldDB" id="A0AAE0H534"/>
<gene>
    <name evidence="2" type="ORF">CYMTET_2536</name>
</gene>
<feature type="region of interest" description="Disordered" evidence="1">
    <location>
        <begin position="183"/>
        <end position="255"/>
    </location>
</feature>